<dbReference type="SMART" id="SM00248">
    <property type="entry name" value="ANK"/>
    <property type="match status" value="7"/>
</dbReference>
<dbReference type="PROSITE" id="PS50297">
    <property type="entry name" value="ANK_REP_REGION"/>
    <property type="match status" value="4"/>
</dbReference>
<evidence type="ECO:0000259" key="18">
    <source>
        <dbReference type="PROSITE" id="PS50135"/>
    </source>
</evidence>
<evidence type="ECO:0000256" key="3">
    <source>
        <dbReference type="ARBA" id="ARBA00004906"/>
    </source>
</evidence>
<keyword evidence="20" id="KW-1185">Reference proteome</keyword>
<dbReference type="PROSITE" id="PS01357">
    <property type="entry name" value="ZF_ZZ_1"/>
    <property type="match status" value="1"/>
</dbReference>
<dbReference type="InterPro" id="IPR040847">
    <property type="entry name" value="SH3_15"/>
</dbReference>
<evidence type="ECO:0000256" key="10">
    <source>
        <dbReference type="ARBA" id="ARBA00022786"/>
    </source>
</evidence>
<dbReference type="InterPro" id="IPR010606">
    <property type="entry name" value="Mib_Herc2"/>
</dbReference>
<feature type="domain" description="RING-type" evidence="17">
    <location>
        <begin position="952"/>
        <end position="985"/>
    </location>
</feature>
<protein>
    <recommendedName>
        <fullName evidence="4">RING-type E3 ubiquitin transferase</fullName>
        <ecNumber evidence="4">2.3.2.27</ecNumber>
    </recommendedName>
</protein>
<dbReference type="PROSITE" id="PS50135">
    <property type="entry name" value="ZF_ZZ_2"/>
    <property type="match status" value="1"/>
</dbReference>
<dbReference type="PANTHER" id="PTHR24202:SF4">
    <property type="entry name" value="E3 UBIQUITIN-PROTEIN LIGASE MIB2-RELATED"/>
    <property type="match status" value="1"/>
</dbReference>
<dbReference type="InterPro" id="IPR037252">
    <property type="entry name" value="Mib_Herc2_sf"/>
</dbReference>
<dbReference type="InterPro" id="IPR013083">
    <property type="entry name" value="Znf_RING/FYVE/PHD"/>
</dbReference>
<evidence type="ECO:0000256" key="2">
    <source>
        <dbReference type="ARBA" id="ARBA00004496"/>
    </source>
</evidence>
<evidence type="ECO:0000256" key="1">
    <source>
        <dbReference type="ARBA" id="ARBA00000900"/>
    </source>
</evidence>
<dbReference type="Pfam" id="PF13857">
    <property type="entry name" value="Ank_5"/>
    <property type="match status" value="1"/>
</dbReference>
<dbReference type="PANTHER" id="PTHR24202">
    <property type="entry name" value="E3 UBIQUITIN-PROTEIN LIGASE MIB2"/>
    <property type="match status" value="1"/>
</dbReference>
<dbReference type="CTD" id="142678"/>
<feature type="repeat" description="ANK" evidence="14">
    <location>
        <begin position="683"/>
        <end position="715"/>
    </location>
</feature>
<dbReference type="GO" id="GO:0005737">
    <property type="term" value="C:cytoplasm"/>
    <property type="evidence" value="ECO:0007669"/>
    <property type="project" value="UniProtKB-SubCell"/>
</dbReference>
<dbReference type="GO" id="GO:0008270">
    <property type="term" value="F:zinc ion binding"/>
    <property type="evidence" value="ECO:0007669"/>
    <property type="project" value="UniProtKB-KW"/>
</dbReference>
<dbReference type="GO" id="GO:0016567">
    <property type="term" value="P:protein ubiquitination"/>
    <property type="evidence" value="ECO:0007669"/>
    <property type="project" value="InterPro"/>
</dbReference>
<dbReference type="AlphaFoldDB" id="A0AAJ6YCG9"/>
<organism evidence="20 21">
    <name type="scientific">Ceratosolen solmsi marchali</name>
    <dbReference type="NCBI Taxonomy" id="326594"/>
    <lineage>
        <taxon>Eukaryota</taxon>
        <taxon>Metazoa</taxon>
        <taxon>Ecdysozoa</taxon>
        <taxon>Arthropoda</taxon>
        <taxon>Hexapoda</taxon>
        <taxon>Insecta</taxon>
        <taxon>Pterygota</taxon>
        <taxon>Neoptera</taxon>
        <taxon>Endopterygota</taxon>
        <taxon>Hymenoptera</taxon>
        <taxon>Apocrita</taxon>
        <taxon>Proctotrupomorpha</taxon>
        <taxon>Chalcidoidea</taxon>
        <taxon>Agaonidae</taxon>
        <taxon>Agaoninae</taxon>
        <taxon>Ceratosolen</taxon>
    </lineage>
</organism>
<dbReference type="PROSITE" id="PS50088">
    <property type="entry name" value="ANK_REPEAT"/>
    <property type="match status" value="5"/>
</dbReference>
<sequence length="995" mass="109494">MLEVGLRVVRGVDWKWADQDGGEGHTGTVVEIGKPPCAGYTAHNSNHVDKTPDKTVIVQWDHGSRSNYRIGYQDAYDLMVFDNAGVGVKHSNIICDDCKMHGIIGIRWKCSQCFDYDLCTQCYMSDVHDLNHAFQRFLTANSVGIQLTNRENCTKIALKGIFIGAKVTRGPDWEWGNQDGGRGKTGRVIDIRGWDNESCRSVATVTWSSGNTNVYRLGYKGCVDLCYVEAATAGTYYKEHLPLLGHTTPIMPQNENVPLNSTNILNPPNFSHTTFVVGDKVKVLMDIDTLKGMQAGHGGWNPRMADYIGKIGTVHRITDKGDVRVQYEACNNRWTFHPGALTKVISKENFVIGDIVRIKSDANAVKHYQRGHGEWIDVMRTALGKSGKVIKIYPDGDMRVQLGGHIWTFNPLSVTLVPAGSEAANTFTEASRGITLESTDVEVEKLLRDAAKGKAGIPAVKEFLRKYPDRVDARGGPGGGRKTCLQVAAHQGQRELCCLLLDAGASLFAVDEDGDTPLHYAAFGNQPEIMELLLTRGATIDAVNNGKCSALHVAVNKQHSECVRTLLRHGCNVNLQDSYGDTTLHDAIGKDALDIVDALCANEILDFTLRNKRGFNVLHHAALKGNAHAMQRLVLRARHLVDVKKEDGFAALHLASLNGHREVAATLLLPSGGRARVDLQNNRRQTPLHLAASQGHWGLVELLVGHNADIASTDEEGDTALHIAVTKCRYQAIGAAPPDAHRDSPSLYSMWQELNRKGTKPELTLVCFLVSNDSSGSILEELKNSKGKTPLDLLQADAELAPFVEIVKSCQDRRRTVANLPTVDNVQASVCQIETIAQADSNGDVSARKPSTCTNCHRQGSPNTEGVANRLGLGSSVGVSNCTHCGCTFTKSHTYHDSQLNREELAKEVKREKMKNGYSDKNRNDNREKDKDLERLRYLETRIADLEEANMCSICMERRRNVAFLCGHGACEHCAAPLKTCHMCRQTITKKINLY</sequence>
<evidence type="ECO:0000313" key="20">
    <source>
        <dbReference type="Proteomes" id="UP000695007"/>
    </source>
</evidence>
<feature type="repeat" description="ANK" evidence="14">
    <location>
        <begin position="480"/>
        <end position="512"/>
    </location>
</feature>
<evidence type="ECO:0000256" key="4">
    <source>
        <dbReference type="ARBA" id="ARBA00012483"/>
    </source>
</evidence>
<dbReference type="FunFam" id="2.30.30.40:FF:000078">
    <property type="entry name" value="Putative e3 ubiquitin-protein ligase mib2"/>
    <property type="match status" value="1"/>
</dbReference>
<dbReference type="PRINTS" id="PR01415">
    <property type="entry name" value="ANKYRIN"/>
</dbReference>
<dbReference type="Pfam" id="PF06701">
    <property type="entry name" value="MIB_HERC2"/>
    <property type="match status" value="2"/>
</dbReference>
<keyword evidence="11" id="KW-0862">Zinc</keyword>
<dbReference type="FunFam" id="3.30.60.90:FF:000004">
    <property type="entry name" value="Putative E3 ubiquitin-protein ligase MIB2"/>
    <property type="match status" value="1"/>
</dbReference>
<keyword evidence="7" id="KW-0479">Metal-binding</keyword>
<name>A0AAJ6YCG9_9HYME</name>
<dbReference type="InterPro" id="IPR043145">
    <property type="entry name" value="Znf_ZZ_sf"/>
</dbReference>
<proteinExistence type="predicted"/>
<feature type="repeat" description="ANK" evidence="14">
    <location>
        <begin position="513"/>
        <end position="545"/>
    </location>
</feature>
<feature type="repeat" description="ANK" evidence="14">
    <location>
        <begin position="546"/>
        <end position="578"/>
    </location>
</feature>
<evidence type="ECO:0000256" key="13">
    <source>
        <dbReference type="ARBA" id="ARBA00023043"/>
    </source>
</evidence>
<dbReference type="SUPFAM" id="SSF159034">
    <property type="entry name" value="Mib/herc2 domain-like"/>
    <property type="match status" value="2"/>
</dbReference>
<gene>
    <name evidence="21" type="primary">LOC105360236</name>
</gene>
<keyword evidence="10" id="KW-0833">Ubl conjugation pathway</keyword>
<dbReference type="InterPro" id="IPR002110">
    <property type="entry name" value="Ankyrin_rpt"/>
</dbReference>
<evidence type="ECO:0000259" key="19">
    <source>
        <dbReference type="PROSITE" id="PS51416"/>
    </source>
</evidence>
<dbReference type="GeneID" id="105360236"/>
<evidence type="ECO:0000256" key="7">
    <source>
        <dbReference type="ARBA" id="ARBA00022723"/>
    </source>
</evidence>
<dbReference type="SUPFAM" id="SSF57850">
    <property type="entry name" value="RING/U-box"/>
    <property type="match status" value="2"/>
</dbReference>
<dbReference type="Pfam" id="PF12796">
    <property type="entry name" value="Ank_2"/>
    <property type="match status" value="2"/>
</dbReference>
<dbReference type="Pfam" id="PF00569">
    <property type="entry name" value="ZZ"/>
    <property type="match status" value="1"/>
</dbReference>
<dbReference type="KEGG" id="csol:105360236"/>
<dbReference type="PROSITE" id="PS50089">
    <property type="entry name" value="ZF_RING_2"/>
    <property type="match status" value="1"/>
</dbReference>
<comment type="pathway">
    <text evidence="3">Protein modification; protein ubiquitination.</text>
</comment>
<dbReference type="EC" id="2.3.2.27" evidence="4"/>
<accession>A0AAJ6YCG9</accession>
<keyword evidence="9 15" id="KW-0863">Zinc-finger</keyword>
<evidence type="ECO:0000256" key="6">
    <source>
        <dbReference type="ARBA" id="ARBA00022679"/>
    </source>
</evidence>
<comment type="subcellular location">
    <subcellularLocation>
        <location evidence="2">Cytoplasm</location>
    </subcellularLocation>
</comment>
<dbReference type="RefSeq" id="XP_011495385.1">
    <property type="nucleotide sequence ID" value="XM_011497083.1"/>
</dbReference>
<dbReference type="PROSITE" id="PS51416">
    <property type="entry name" value="MIB_HERC2"/>
    <property type="match status" value="2"/>
</dbReference>
<evidence type="ECO:0000256" key="11">
    <source>
        <dbReference type="ARBA" id="ARBA00022833"/>
    </source>
</evidence>
<evidence type="ECO:0000256" key="16">
    <source>
        <dbReference type="SAM" id="MobiDB-lite"/>
    </source>
</evidence>
<dbReference type="SUPFAM" id="SSF48403">
    <property type="entry name" value="Ankyrin repeat"/>
    <property type="match status" value="1"/>
</dbReference>
<keyword evidence="13 14" id="KW-0040">ANK repeat</keyword>
<feature type="region of interest" description="Disordered" evidence="16">
    <location>
        <begin position="910"/>
        <end position="929"/>
    </location>
</feature>
<dbReference type="Gene3D" id="2.30.30.40">
    <property type="entry name" value="SH3 Domains"/>
    <property type="match status" value="2"/>
</dbReference>
<evidence type="ECO:0000256" key="5">
    <source>
        <dbReference type="ARBA" id="ARBA00022490"/>
    </source>
</evidence>
<dbReference type="GO" id="GO:0061630">
    <property type="term" value="F:ubiquitin protein ligase activity"/>
    <property type="evidence" value="ECO:0007669"/>
    <property type="project" value="UniProtKB-EC"/>
</dbReference>
<dbReference type="GO" id="GO:0007219">
    <property type="term" value="P:Notch signaling pathway"/>
    <property type="evidence" value="ECO:0007669"/>
    <property type="project" value="UniProtKB-KW"/>
</dbReference>
<keyword evidence="5" id="KW-0963">Cytoplasm</keyword>
<keyword evidence="8" id="KW-0677">Repeat</keyword>
<dbReference type="Pfam" id="PF00023">
    <property type="entry name" value="Ank"/>
    <property type="match status" value="1"/>
</dbReference>
<dbReference type="Pfam" id="PF13920">
    <property type="entry name" value="zf-C3HC4_3"/>
    <property type="match status" value="1"/>
</dbReference>
<dbReference type="FunFam" id="3.30.40.10:FF:000393">
    <property type="entry name" value="CLUMA_CG014158, isoform A"/>
    <property type="match status" value="1"/>
</dbReference>
<evidence type="ECO:0000256" key="12">
    <source>
        <dbReference type="ARBA" id="ARBA00022976"/>
    </source>
</evidence>
<dbReference type="Proteomes" id="UP000695007">
    <property type="component" value="Unplaced"/>
</dbReference>
<keyword evidence="12" id="KW-0914">Notch signaling pathway</keyword>
<evidence type="ECO:0000256" key="8">
    <source>
        <dbReference type="ARBA" id="ARBA00022737"/>
    </source>
</evidence>
<dbReference type="FunFam" id="2.30.30.40:FF:000044">
    <property type="entry name" value="E3 ubiquitin-protein ligase MIB2, putative"/>
    <property type="match status" value="1"/>
</dbReference>
<keyword evidence="6" id="KW-0808">Transferase</keyword>
<dbReference type="SMART" id="SM00291">
    <property type="entry name" value="ZnF_ZZ"/>
    <property type="match status" value="1"/>
</dbReference>
<feature type="domain" description="MIB/HERC2" evidence="19">
    <location>
        <begin position="153"/>
        <end position="231"/>
    </location>
</feature>
<reference evidence="21" key="1">
    <citation type="submission" date="2025-08" db="UniProtKB">
        <authorList>
            <consortium name="RefSeq"/>
        </authorList>
    </citation>
    <scope>IDENTIFICATION</scope>
</reference>
<feature type="domain" description="MIB/HERC2" evidence="19">
    <location>
        <begin position="1"/>
        <end position="84"/>
    </location>
</feature>
<dbReference type="CDD" id="cd16520">
    <property type="entry name" value="RING-HC_MIBs-like"/>
    <property type="match status" value="1"/>
</dbReference>
<dbReference type="InterPro" id="IPR000433">
    <property type="entry name" value="Znf_ZZ"/>
</dbReference>
<dbReference type="Gene3D" id="3.30.40.10">
    <property type="entry name" value="Zinc/RING finger domain, C3HC4 (zinc finger)"/>
    <property type="match status" value="1"/>
</dbReference>
<dbReference type="Gene3D" id="3.30.60.90">
    <property type="match status" value="1"/>
</dbReference>
<evidence type="ECO:0000256" key="15">
    <source>
        <dbReference type="PROSITE-ProRule" id="PRU00228"/>
    </source>
</evidence>
<dbReference type="Pfam" id="PF18346">
    <property type="entry name" value="SH3_15"/>
    <property type="match status" value="2"/>
</dbReference>
<feature type="repeat" description="ANK" evidence="14">
    <location>
        <begin position="647"/>
        <end position="680"/>
    </location>
</feature>
<dbReference type="InterPro" id="IPR001841">
    <property type="entry name" value="Znf_RING"/>
</dbReference>
<feature type="domain" description="ZZ-type" evidence="18">
    <location>
        <begin position="90"/>
        <end position="142"/>
    </location>
</feature>
<evidence type="ECO:0000313" key="21">
    <source>
        <dbReference type="RefSeq" id="XP_011495385.1"/>
    </source>
</evidence>
<dbReference type="Gene3D" id="1.25.40.20">
    <property type="entry name" value="Ankyrin repeat-containing domain"/>
    <property type="match status" value="3"/>
</dbReference>
<dbReference type="InterPro" id="IPR036770">
    <property type="entry name" value="Ankyrin_rpt-contain_sf"/>
</dbReference>
<evidence type="ECO:0000256" key="9">
    <source>
        <dbReference type="ARBA" id="ARBA00022771"/>
    </source>
</evidence>
<comment type="catalytic activity">
    <reaction evidence="1">
        <text>S-ubiquitinyl-[E2 ubiquitin-conjugating enzyme]-L-cysteine + [acceptor protein]-L-lysine = [E2 ubiquitin-conjugating enzyme]-L-cysteine + N(6)-ubiquitinyl-[acceptor protein]-L-lysine.</text>
        <dbReference type="EC" id="2.3.2.27"/>
    </reaction>
</comment>
<evidence type="ECO:0000259" key="17">
    <source>
        <dbReference type="PROSITE" id="PS50089"/>
    </source>
</evidence>
<evidence type="ECO:0000256" key="14">
    <source>
        <dbReference type="PROSITE-ProRule" id="PRU00023"/>
    </source>
</evidence>